<dbReference type="Proteomes" id="UP000002222">
    <property type="component" value="Chromosome"/>
</dbReference>
<dbReference type="AlphaFoldDB" id="D1B114"/>
<dbReference type="SUPFAM" id="SSF52980">
    <property type="entry name" value="Restriction endonuclease-like"/>
    <property type="match status" value="1"/>
</dbReference>
<dbReference type="STRING" id="525898.Sdel_0751"/>
<reference evidence="2 3" key="2">
    <citation type="journal article" date="2010" name="Stand. Genomic Sci.">
        <title>Complete genome sequence of Sulfurospirillum deleyianum type strain (5175).</title>
        <authorList>
            <person name="Sikorski J."/>
            <person name="Lapidus A."/>
            <person name="Copeland A."/>
            <person name="Glavina Del Rio T."/>
            <person name="Nolan M."/>
            <person name="Lucas S."/>
            <person name="Chen F."/>
            <person name="Tice H."/>
            <person name="Cheng J.F."/>
            <person name="Saunders E."/>
            <person name="Bruce D."/>
            <person name="Goodwin L."/>
            <person name="Pitluck S."/>
            <person name="Ovchinnikova G."/>
            <person name="Pati A."/>
            <person name="Ivanova N."/>
            <person name="Mavromatis K."/>
            <person name="Chen A."/>
            <person name="Palaniappan K."/>
            <person name="Chain P."/>
            <person name="Land M."/>
            <person name="Hauser L."/>
            <person name="Chang Y.J."/>
            <person name="Jeffries C.D."/>
            <person name="Brettin T."/>
            <person name="Detter J.C."/>
            <person name="Han C."/>
            <person name="Rohde M."/>
            <person name="Lang E."/>
            <person name="Spring S."/>
            <person name="Goker M."/>
            <person name="Bristow J."/>
            <person name="Eisen J.A."/>
            <person name="Markowitz V."/>
            <person name="Hugenholtz P."/>
            <person name="Kyrpides N.C."/>
            <person name="Klenk H.P."/>
        </authorList>
    </citation>
    <scope>NUCLEOTIDE SEQUENCE [LARGE SCALE GENOMIC DNA]</scope>
    <source>
        <strain evidence="3">ATCC 51133 / DSM 6946 / 5175</strain>
    </source>
</reference>
<reference evidence="3" key="1">
    <citation type="submission" date="2009-11" db="EMBL/GenBank/DDBJ databases">
        <title>The complete genome of Sulfurospirillum deleyianum DSM 6946.</title>
        <authorList>
            <consortium name="US DOE Joint Genome Institute (JGI-PGF)"/>
            <person name="Lucas S."/>
            <person name="Copeland A."/>
            <person name="Lapidus A."/>
            <person name="Glavina del Rio T."/>
            <person name="Dalin E."/>
            <person name="Tice H."/>
            <person name="Bruce D."/>
            <person name="Goodwin L."/>
            <person name="Pitluck S."/>
            <person name="Kyrpides N."/>
            <person name="Mavromatis K."/>
            <person name="Ivanova N."/>
            <person name="Ovchinnikova G."/>
            <person name="Munk A.C."/>
            <person name="Lu M."/>
            <person name="Brettin T."/>
            <person name="Detter J.C."/>
            <person name="Han C."/>
            <person name="Tapia R."/>
            <person name="Larimer F."/>
            <person name="Land M."/>
            <person name="Hauser L."/>
            <person name="Markowitz V."/>
            <person name="Cheng J.F."/>
            <person name="Hugenholtz P."/>
            <person name="Woyke T."/>
            <person name="Wu D."/>
            <person name="Aumann P."/>
            <person name="Schneider S."/>
            <person name="Lang E."/>
            <person name="Spring S."/>
            <person name="Klenk H.P."/>
            <person name="Eisen J.A."/>
        </authorList>
    </citation>
    <scope>NUCLEOTIDE SEQUENCE [LARGE SCALE GENOMIC DNA]</scope>
    <source>
        <strain evidence="3">ATCC 51133 / DSM 6946 / 5175</strain>
    </source>
</reference>
<dbReference type="EMBL" id="CP001816">
    <property type="protein sequence ID" value="ACZ11784.1"/>
    <property type="molecule type" value="Genomic_DNA"/>
</dbReference>
<keyword evidence="3" id="KW-1185">Reference proteome</keyword>
<dbReference type="InterPro" id="IPR011335">
    <property type="entry name" value="Restrct_endonuc-II-like"/>
</dbReference>
<dbReference type="InterPro" id="IPR024975">
    <property type="entry name" value="NOV_C"/>
</dbReference>
<dbReference type="HOGENOM" id="CLU_620999_0_0_7"/>
<dbReference type="InterPro" id="IPR011856">
    <property type="entry name" value="tRNA_endonuc-like_dom_sf"/>
</dbReference>
<accession>D1B114</accession>
<dbReference type="RefSeq" id="WP_012856550.1">
    <property type="nucleotide sequence ID" value="NC_013512.1"/>
</dbReference>
<evidence type="ECO:0000313" key="2">
    <source>
        <dbReference type="EMBL" id="ACZ11784.1"/>
    </source>
</evidence>
<dbReference type="KEGG" id="sdl:Sdel_0751"/>
<feature type="domain" description="Protein NO VEIN C-terminal" evidence="1">
    <location>
        <begin position="332"/>
        <end position="401"/>
    </location>
</feature>
<proteinExistence type="predicted"/>
<name>D1B114_SULD5</name>
<sequence>MSRYMLINGENQRIYNKFLEFKESFFDRGLSFFDKNIQLFDNDEVFDEFEQRCITNYDSSAKNHEEKFFKQLQGSSAKVRHYFANLSWLHDYPIYDKKIATKHNELKQFLDTYYIEENVEKSLAEAGIASYGNLRFRIYEDIVFLHFFIKEYRKTNSNPHDIIKDINLTKLRNELSDEKFNNVQAVPSRHMLNYLFNPDYYEPIVDSASKRKIVEFFNYDCFKQDIDDCIYQIRETQFGFEDSIYEYVLNNEDNSTRKSIATIIKYDKEDNKSDDLIILNCTADSNEDLFENAKRKLENGISAEELVYQSIKKNVDKKVFVNHFVKYYHAEIGIVVENFDKLIHYSKHYNRYAPFDLISTRGQELIFIEVKSTLGNEIYFSRSEIKFAYKHLDNYQVKVVKDKIIYDIDIKDTIKEVFETLYDNQQSWQCETIQFKVHFNN</sequence>
<dbReference type="Pfam" id="PF13020">
    <property type="entry name" value="NOV_C"/>
    <property type="match status" value="1"/>
</dbReference>
<evidence type="ECO:0000259" key="1">
    <source>
        <dbReference type="Pfam" id="PF13020"/>
    </source>
</evidence>
<evidence type="ECO:0000313" key="3">
    <source>
        <dbReference type="Proteomes" id="UP000002222"/>
    </source>
</evidence>
<dbReference type="OrthoDB" id="9790459at2"/>
<gene>
    <name evidence="2" type="ordered locus">Sdel_0751</name>
</gene>
<dbReference type="Gene3D" id="3.40.1350.10">
    <property type="match status" value="1"/>
</dbReference>
<dbReference type="GO" id="GO:0003676">
    <property type="term" value="F:nucleic acid binding"/>
    <property type="evidence" value="ECO:0007669"/>
    <property type="project" value="InterPro"/>
</dbReference>
<protein>
    <recommendedName>
        <fullName evidence="1">Protein NO VEIN C-terminal domain-containing protein</fullName>
    </recommendedName>
</protein>
<organism evidence="2 3">
    <name type="scientific">Sulfurospirillum deleyianum (strain ATCC 51133 / DSM 6946 / 5175)</name>
    <dbReference type="NCBI Taxonomy" id="525898"/>
    <lineage>
        <taxon>Bacteria</taxon>
        <taxon>Pseudomonadati</taxon>
        <taxon>Campylobacterota</taxon>
        <taxon>Epsilonproteobacteria</taxon>
        <taxon>Campylobacterales</taxon>
        <taxon>Sulfurospirillaceae</taxon>
        <taxon>Sulfurospirillum</taxon>
    </lineage>
</organism>